<dbReference type="RefSeq" id="WP_214095082.1">
    <property type="nucleotide sequence ID" value="NZ_JAHCLR010000113.1"/>
</dbReference>
<evidence type="ECO:0000256" key="1">
    <source>
        <dbReference type="ARBA" id="ARBA00008725"/>
    </source>
</evidence>
<comment type="similarity">
    <text evidence="1">Belongs to the PstS family.</text>
</comment>
<proteinExistence type="inferred from homology"/>
<evidence type="ECO:0000259" key="2">
    <source>
        <dbReference type="Pfam" id="PF12849"/>
    </source>
</evidence>
<dbReference type="InterPro" id="IPR050962">
    <property type="entry name" value="Phosphate-bind_PstS"/>
</dbReference>
<dbReference type="SUPFAM" id="SSF53850">
    <property type="entry name" value="Periplasmic binding protein-like II"/>
    <property type="match status" value="1"/>
</dbReference>
<evidence type="ECO:0000313" key="3">
    <source>
        <dbReference type="EMBL" id="MBS9536267.1"/>
    </source>
</evidence>
<dbReference type="Gene3D" id="3.40.190.10">
    <property type="entry name" value="Periplasmic binding protein-like II"/>
    <property type="match status" value="1"/>
</dbReference>
<keyword evidence="4" id="KW-1185">Reference proteome</keyword>
<protein>
    <submittedName>
        <fullName evidence="3">Extracellular solute-binding protein</fullName>
    </submittedName>
</protein>
<comment type="caution">
    <text evidence="3">The sequence shown here is derived from an EMBL/GenBank/DDBJ whole genome shotgun (WGS) entry which is preliminary data.</text>
</comment>
<dbReference type="PANTHER" id="PTHR42996:SF1">
    <property type="entry name" value="PHOSPHATE-BINDING PROTEIN PSTS"/>
    <property type="match status" value="1"/>
</dbReference>
<dbReference type="InterPro" id="IPR024370">
    <property type="entry name" value="PBP_domain"/>
</dbReference>
<dbReference type="PANTHER" id="PTHR42996">
    <property type="entry name" value="PHOSPHATE-BINDING PROTEIN PSTS"/>
    <property type="match status" value="1"/>
</dbReference>
<evidence type="ECO:0000313" key="4">
    <source>
        <dbReference type="Proteomes" id="UP001519535"/>
    </source>
</evidence>
<feature type="domain" description="PBP" evidence="2">
    <location>
        <begin position="2"/>
        <end position="162"/>
    </location>
</feature>
<name>A0ABS5RPQ0_9MYCO</name>
<dbReference type="Pfam" id="PF12849">
    <property type="entry name" value="PBP_like_2"/>
    <property type="match status" value="1"/>
</dbReference>
<sequence length="195" mass="20192">VPLHRSDGSGDTFAFTQYLSKQDPEGWGKTPGFGTTVDFPTVAATVGENGNGAMVTGCAANPGCVAYLSTSFGDQARAAGLGEAQLGNSEGSFLLPSAEAVQIAAAGFVDRTPDNQAISLIDGPAPDGYPIISYEYAIVDTGQHDADTAQTLRAFLHWAVTDGSAPQFLDKAHLYPLPDAVAKQSIAQIATIRSS</sequence>
<gene>
    <name evidence="3" type="ORF">KIH27_22060</name>
</gene>
<dbReference type="Proteomes" id="UP001519535">
    <property type="component" value="Unassembled WGS sequence"/>
</dbReference>
<organism evidence="3 4">
    <name type="scientific">Mycolicibacter acidiphilus</name>
    <dbReference type="NCBI Taxonomy" id="2835306"/>
    <lineage>
        <taxon>Bacteria</taxon>
        <taxon>Bacillati</taxon>
        <taxon>Actinomycetota</taxon>
        <taxon>Actinomycetes</taxon>
        <taxon>Mycobacteriales</taxon>
        <taxon>Mycobacteriaceae</taxon>
        <taxon>Mycolicibacter</taxon>
    </lineage>
</organism>
<feature type="non-terminal residue" evidence="3">
    <location>
        <position position="1"/>
    </location>
</feature>
<dbReference type="EMBL" id="JAHCLR010000113">
    <property type="protein sequence ID" value="MBS9536267.1"/>
    <property type="molecule type" value="Genomic_DNA"/>
</dbReference>
<reference evidence="3 4" key="1">
    <citation type="submission" date="2021-05" db="EMBL/GenBank/DDBJ databases">
        <title>Mycobacterium acidophilum sp. nov., an extremely acid-tolerant member of the genus Mycobacterium.</title>
        <authorList>
            <person name="Xia J."/>
        </authorList>
    </citation>
    <scope>NUCLEOTIDE SEQUENCE [LARGE SCALE GENOMIC DNA]</scope>
    <source>
        <strain evidence="3 4">M1</strain>
    </source>
</reference>
<accession>A0ABS5RPQ0</accession>